<comment type="caution">
    <text evidence="1">The sequence shown here is derived from an EMBL/GenBank/DDBJ whole genome shotgun (WGS) entry which is preliminary data.</text>
</comment>
<sequence>MKLIIMRHGEAETYGPLDSARCLTPNGIKQAQIASTWLRQYLGKDKSIDLAMVSPFVRAEQTYVELLKEISCKQKIVSEDIIPSGNYQLTHDYIDSLITPADTQNYVLLVSHMPFISYFVEEVTINKCAMLFDTSSIVVIDYDLSESAGLLECVYHPN</sequence>
<dbReference type="InterPro" id="IPR004449">
    <property type="entry name" value="SixA"/>
</dbReference>
<dbReference type="InterPro" id="IPR013078">
    <property type="entry name" value="His_Pase_superF_clade-1"/>
</dbReference>
<protein>
    <submittedName>
        <fullName evidence="1">Phosphohistidine phosphatase SixA</fullName>
    </submittedName>
</protein>
<dbReference type="NCBIfam" id="TIGR00249">
    <property type="entry name" value="sixA"/>
    <property type="match status" value="1"/>
</dbReference>
<dbReference type="SMART" id="SM00855">
    <property type="entry name" value="PGAM"/>
    <property type="match status" value="1"/>
</dbReference>
<evidence type="ECO:0000313" key="2">
    <source>
        <dbReference type="Proteomes" id="UP001521137"/>
    </source>
</evidence>
<gene>
    <name evidence="1" type="primary">sixA</name>
    <name evidence="1" type="ORF">L0668_19735</name>
</gene>
<reference evidence="1 2" key="1">
    <citation type="submission" date="2022-01" db="EMBL/GenBank/DDBJ databases">
        <title>Paraglaciecola sp. G1-23.</title>
        <authorList>
            <person name="Jin M.S."/>
            <person name="Han D.M."/>
            <person name="Kim H.M."/>
            <person name="Jeon C.O."/>
        </authorList>
    </citation>
    <scope>NUCLEOTIDE SEQUENCE [LARGE SCALE GENOMIC DNA]</scope>
    <source>
        <strain evidence="1 2">G1-23</strain>
    </source>
</reference>
<keyword evidence="2" id="KW-1185">Reference proteome</keyword>
<dbReference type="Proteomes" id="UP001521137">
    <property type="component" value="Unassembled WGS sequence"/>
</dbReference>
<dbReference type="EMBL" id="JAKGAS010000018">
    <property type="protein sequence ID" value="MCF2950350.1"/>
    <property type="molecule type" value="Genomic_DNA"/>
</dbReference>
<evidence type="ECO:0000313" key="1">
    <source>
        <dbReference type="EMBL" id="MCF2950350.1"/>
    </source>
</evidence>
<dbReference type="Gene3D" id="3.40.50.1240">
    <property type="entry name" value="Phosphoglycerate mutase-like"/>
    <property type="match status" value="1"/>
</dbReference>
<name>A0ABS9DBY8_9ALTE</name>
<dbReference type="InterPro" id="IPR029033">
    <property type="entry name" value="His_PPase_superfam"/>
</dbReference>
<organism evidence="1 2">
    <name type="scientific">Paraglaciecola algarum</name>
    <dbReference type="NCBI Taxonomy" id="3050085"/>
    <lineage>
        <taxon>Bacteria</taxon>
        <taxon>Pseudomonadati</taxon>
        <taxon>Pseudomonadota</taxon>
        <taxon>Gammaproteobacteria</taxon>
        <taxon>Alteromonadales</taxon>
        <taxon>Alteromonadaceae</taxon>
        <taxon>Paraglaciecola</taxon>
    </lineage>
</organism>
<dbReference type="RefSeq" id="WP_235314452.1">
    <property type="nucleotide sequence ID" value="NZ_JAKGAS010000018.1"/>
</dbReference>
<accession>A0ABS9DBY8</accession>
<proteinExistence type="predicted"/>
<dbReference type="Pfam" id="PF00300">
    <property type="entry name" value="His_Phos_1"/>
    <property type="match status" value="1"/>
</dbReference>
<dbReference type="SUPFAM" id="SSF53254">
    <property type="entry name" value="Phosphoglycerate mutase-like"/>
    <property type="match status" value="1"/>
</dbReference>
<dbReference type="CDD" id="cd07067">
    <property type="entry name" value="HP_PGM_like"/>
    <property type="match status" value="1"/>
</dbReference>